<dbReference type="Proteomes" id="UP000757435">
    <property type="component" value="Unassembled WGS sequence"/>
</dbReference>
<sequence>MDGWQQDWMKALEAVTEGIDQFFQDVGKGVDEAADVLLEFTEKVAEEIEQTLAPFEETVAPNIDRLDDQLTEWFDPLLQMILGFEATLDRAAEPITHTVEPLINQHPLCVGCRHYHGQVYSGTMLVCAMHPYGITDGSEQCPDKETYSWSFPPMNRSDDSNDNF</sequence>
<gene>
    <name evidence="2" type="ORF">KME15_07680</name>
</gene>
<dbReference type="EMBL" id="JAHHHD010000006">
    <property type="protein sequence ID" value="MBW4658539.1"/>
    <property type="molecule type" value="Genomic_DNA"/>
</dbReference>
<name>A0A951QAZ7_9CYAN</name>
<evidence type="ECO:0000313" key="3">
    <source>
        <dbReference type="Proteomes" id="UP000757435"/>
    </source>
</evidence>
<reference evidence="2" key="2">
    <citation type="journal article" date="2022" name="Microbiol. Resour. Announc.">
        <title>Metagenome Sequencing to Explore Phylogenomics of Terrestrial Cyanobacteria.</title>
        <authorList>
            <person name="Ward R.D."/>
            <person name="Stajich J.E."/>
            <person name="Johansen J.R."/>
            <person name="Huntemann M."/>
            <person name="Clum A."/>
            <person name="Foster B."/>
            <person name="Foster B."/>
            <person name="Roux S."/>
            <person name="Palaniappan K."/>
            <person name="Varghese N."/>
            <person name="Mukherjee S."/>
            <person name="Reddy T.B.K."/>
            <person name="Daum C."/>
            <person name="Copeland A."/>
            <person name="Chen I.A."/>
            <person name="Ivanova N.N."/>
            <person name="Kyrpides N.C."/>
            <person name="Shapiro N."/>
            <person name="Eloe-Fadrosh E.A."/>
            <person name="Pietrasiak N."/>
        </authorList>
    </citation>
    <scope>NUCLEOTIDE SEQUENCE</scope>
    <source>
        <strain evidence="2">UHER 2000/2452</strain>
    </source>
</reference>
<dbReference type="AlphaFoldDB" id="A0A951QAZ7"/>
<organism evidence="2 3">
    <name type="scientific">Drouetiella hepatica Uher 2000/2452</name>
    <dbReference type="NCBI Taxonomy" id="904376"/>
    <lineage>
        <taxon>Bacteria</taxon>
        <taxon>Bacillati</taxon>
        <taxon>Cyanobacteriota</taxon>
        <taxon>Cyanophyceae</taxon>
        <taxon>Oculatellales</taxon>
        <taxon>Oculatellaceae</taxon>
        <taxon>Drouetiella</taxon>
    </lineage>
</organism>
<feature type="region of interest" description="Disordered" evidence="1">
    <location>
        <begin position="145"/>
        <end position="164"/>
    </location>
</feature>
<comment type="caution">
    <text evidence="2">The sequence shown here is derived from an EMBL/GenBank/DDBJ whole genome shotgun (WGS) entry which is preliminary data.</text>
</comment>
<proteinExistence type="predicted"/>
<evidence type="ECO:0000313" key="2">
    <source>
        <dbReference type="EMBL" id="MBW4658539.1"/>
    </source>
</evidence>
<accession>A0A951QAZ7</accession>
<reference evidence="2" key="1">
    <citation type="submission" date="2021-05" db="EMBL/GenBank/DDBJ databases">
        <authorList>
            <person name="Pietrasiak N."/>
            <person name="Ward R."/>
            <person name="Stajich J.E."/>
            <person name="Kurbessoian T."/>
        </authorList>
    </citation>
    <scope>NUCLEOTIDE SEQUENCE</scope>
    <source>
        <strain evidence="2">UHER 2000/2452</strain>
    </source>
</reference>
<protein>
    <submittedName>
        <fullName evidence="2">Uncharacterized protein</fullName>
    </submittedName>
</protein>
<evidence type="ECO:0000256" key="1">
    <source>
        <dbReference type="SAM" id="MobiDB-lite"/>
    </source>
</evidence>